<organism evidence="2 3">
    <name type="scientific">Filimonas lacunae</name>
    <dbReference type="NCBI Taxonomy" id="477680"/>
    <lineage>
        <taxon>Bacteria</taxon>
        <taxon>Pseudomonadati</taxon>
        <taxon>Bacteroidota</taxon>
        <taxon>Chitinophagia</taxon>
        <taxon>Chitinophagales</taxon>
        <taxon>Chitinophagaceae</taxon>
        <taxon>Filimonas</taxon>
    </lineage>
</organism>
<evidence type="ECO:0000313" key="2">
    <source>
        <dbReference type="EMBL" id="SIT22315.1"/>
    </source>
</evidence>
<gene>
    <name evidence="2" type="ORF">SAMN05421788_105276</name>
</gene>
<dbReference type="AlphaFoldDB" id="A0A173MCI9"/>
<keyword evidence="3" id="KW-1185">Reference proteome</keyword>
<dbReference type="KEGG" id="fln:FLA_1272"/>
<dbReference type="STRING" id="477680.SAMN05421788_105276"/>
<evidence type="ECO:0000313" key="3">
    <source>
        <dbReference type="Proteomes" id="UP000186917"/>
    </source>
</evidence>
<evidence type="ECO:0000256" key="1">
    <source>
        <dbReference type="SAM" id="Coils"/>
    </source>
</evidence>
<proteinExistence type="predicted"/>
<evidence type="ECO:0008006" key="4">
    <source>
        <dbReference type="Google" id="ProtNLM"/>
    </source>
</evidence>
<reference evidence="3" key="1">
    <citation type="submission" date="2017-01" db="EMBL/GenBank/DDBJ databases">
        <authorList>
            <person name="Varghese N."/>
            <person name="Submissions S."/>
        </authorList>
    </citation>
    <scope>NUCLEOTIDE SEQUENCE [LARGE SCALE GENOMIC DNA]</scope>
    <source>
        <strain evidence="3">DSM 21054</strain>
    </source>
</reference>
<dbReference type="OrthoDB" id="667380at2"/>
<sequence>MTREEQIAFKHSLKQYCEEQLTQRIQAIQEKIEQAQQSANSEEKSSAGDKYETSRAMNHLEKDMHSRQLAQNTQEMAALHAVNTSNIYAAPASGAYIQCKDFSFFIAIGLGKRAINGQTIFFLSADAPITRQLLQKKAGDTFLFNNAHVQIEGIF</sequence>
<keyword evidence="1" id="KW-0175">Coiled coil</keyword>
<accession>A0A173MCI9</accession>
<feature type="coiled-coil region" evidence="1">
    <location>
        <begin position="18"/>
        <end position="45"/>
    </location>
</feature>
<dbReference type="EMBL" id="FTOR01000005">
    <property type="protein sequence ID" value="SIT22315.1"/>
    <property type="molecule type" value="Genomic_DNA"/>
</dbReference>
<protein>
    <recommendedName>
        <fullName evidence="4">3-oxoacyl-ACP synthase</fullName>
    </recommendedName>
</protein>
<dbReference type="Proteomes" id="UP000186917">
    <property type="component" value="Unassembled WGS sequence"/>
</dbReference>
<name>A0A173MCI9_9BACT</name>